<evidence type="ECO:0000256" key="7">
    <source>
        <dbReference type="RuleBase" id="RU910716"/>
    </source>
</evidence>
<reference evidence="9" key="1">
    <citation type="submission" date="2016-01" db="EMBL/GenBank/DDBJ databases">
        <title>Reference transcriptome for the parasite Schistocephalus solidus: insights into the molecular evolution of parasitism.</title>
        <authorList>
            <person name="Hebert F.O."/>
            <person name="Grambauer S."/>
            <person name="Barber I."/>
            <person name="Landry C.R."/>
            <person name="Aubin-Horth N."/>
        </authorList>
    </citation>
    <scope>NUCLEOTIDE SEQUENCE</scope>
</reference>
<dbReference type="Pfam" id="PF09815">
    <property type="entry name" value="XK-related"/>
    <property type="match status" value="1"/>
</dbReference>
<keyword evidence="3" id="KW-1003">Cell membrane</keyword>
<feature type="transmembrane region" description="Helical" evidence="7">
    <location>
        <begin position="315"/>
        <end position="334"/>
    </location>
</feature>
<organism evidence="9">
    <name type="scientific">Schistocephalus solidus</name>
    <name type="common">Tapeworm</name>
    <dbReference type="NCBI Taxonomy" id="70667"/>
    <lineage>
        <taxon>Eukaryota</taxon>
        <taxon>Metazoa</taxon>
        <taxon>Spiralia</taxon>
        <taxon>Lophotrochozoa</taxon>
        <taxon>Platyhelminthes</taxon>
        <taxon>Cestoda</taxon>
        <taxon>Eucestoda</taxon>
        <taxon>Diphyllobothriidea</taxon>
        <taxon>Diphyllobothriidae</taxon>
        <taxon>Schistocephalus</taxon>
    </lineage>
</organism>
<evidence type="ECO:0000256" key="8">
    <source>
        <dbReference type="SAM" id="MobiDB-lite"/>
    </source>
</evidence>
<dbReference type="InterPro" id="IPR018629">
    <property type="entry name" value="XK-rel"/>
</dbReference>
<accession>A0A0X3P9F2</accession>
<keyword evidence="4 7" id="KW-0812">Transmembrane</keyword>
<keyword evidence="5 7" id="KW-1133">Transmembrane helix</keyword>
<keyword evidence="6 7" id="KW-0472">Membrane</keyword>
<comment type="subcellular location">
    <subcellularLocation>
        <location evidence="1">Cell membrane</location>
        <topology evidence="1">Multi-pass membrane protein</topology>
    </subcellularLocation>
    <subcellularLocation>
        <location evidence="7">Membrane</location>
        <topology evidence="7">Multi-pass membrane protein</topology>
    </subcellularLocation>
</comment>
<feature type="transmembrane region" description="Helical" evidence="7">
    <location>
        <begin position="241"/>
        <end position="264"/>
    </location>
</feature>
<feature type="transmembrane region" description="Helical" evidence="7">
    <location>
        <begin position="285"/>
        <end position="309"/>
    </location>
</feature>
<comment type="similarity">
    <text evidence="2 7">Belongs to the XK family.</text>
</comment>
<sequence>MSTMLSISDGRPTYIGKDFVPHHQLWPNWILSLLCFVQYVSCWVCIGYHAVNYNEDSGLEVGLSLGFLLGGNVVLTGIVNTALFWYRWSMASPRTRAKAAEQNHEAWICTRVALTLIGLAPIARYLEIAAIARRLHHLQRDHLDDAPVDDDAHPKTSVKGSNYSYNFRLESESNVDGETASALQKRIQKLRNLRRYYSRCDFDAAAVTLANAVLGAGPFAVTQGALFMRRVMMDHLMPNSTAISILSCFVFSVLWLASAACQFYPELHYFTEAELQSGKYKVSMCGRILFFSARCVHISIRLITFVFFVSLFKSILFAVLGLHCAIYYISLLIYRFTGAVLKAGYHPDPKLPTPLEERLKTKGVFKHLMSDLMYTYASIFDFFNGGAGKTRIRSIVYYFAYYLENAGMIGAWYSKFPFTASWYYLPLLLVVVTVQWAGGIFLQSYFFYLSSSPRGTSLCGLCCPEELRSSSARTRYRLAVADEHLRGKMQTNLEPVTGSSRTASLLLASPMRLPLDYTSQVSVPRAASLYAPMAARHTNSVVIGSRMSDVNIGVTGGIPIRRTITQSKHYVPVRTPSDSFTAVTDIPPGRLSLEPPLRAVGGRHPDRSRRLEPINDEKNMEVGRMTMPWQATNHDPRGDRKWTDCIPSYNGYDVRDEGLSSSSEEKEEDLRGWDNEGV</sequence>
<dbReference type="EMBL" id="GEEE01016668">
    <property type="protein sequence ID" value="JAP46557.1"/>
    <property type="molecule type" value="Transcribed_RNA"/>
</dbReference>
<feature type="transmembrane region" description="Helical" evidence="7">
    <location>
        <begin position="63"/>
        <end position="86"/>
    </location>
</feature>
<feature type="region of interest" description="Disordered" evidence="8">
    <location>
        <begin position="629"/>
        <end position="678"/>
    </location>
</feature>
<protein>
    <recommendedName>
        <fullName evidence="7">XK-related protein</fullName>
    </recommendedName>
</protein>
<dbReference type="InterPro" id="IPR050895">
    <property type="entry name" value="XK-related_scramblase"/>
</dbReference>
<evidence type="ECO:0000256" key="1">
    <source>
        <dbReference type="ARBA" id="ARBA00004651"/>
    </source>
</evidence>
<feature type="transmembrane region" description="Helical" evidence="7">
    <location>
        <begin position="425"/>
        <end position="448"/>
    </location>
</feature>
<evidence type="ECO:0000256" key="3">
    <source>
        <dbReference type="ARBA" id="ARBA00022475"/>
    </source>
</evidence>
<dbReference type="GO" id="GO:0005886">
    <property type="term" value="C:plasma membrane"/>
    <property type="evidence" value="ECO:0007669"/>
    <property type="project" value="UniProtKB-SubCell"/>
</dbReference>
<evidence type="ECO:0000313" key="9">
    <source>
        <dbReference type="EMBL" id="JAP46557.1"/>
    </source>
</evidence>
<name>A0A0X3P9F2_SCHSO</name>
<feature type="compositionally biased region" description="Basic and acidic residues" evidence="8">
    <location>
        <begin position="634"/>
        <end position="643"/>
    </location>
</feature>
<feature type="transmembrane region" description="Helical" evidence="7">
    <location>
        <begin position="202"/>
        <end position="221"/>
    </location>
</feature>
<dbReference type="AlphaFoldDB" id="A0A0X3P9F2"/>
<evidence type="ECO:0000256" key="2">
    <source>
        <dbReference type="ARBA" id="ARBA00008789"/>
    </source>
</evidence>
<evidence type="ECO:0000256" key="5">
    <source>
        <dbReference type="ARBA" id="ARBA00022989"/>
    </source>
</evidence>
<feature type="compositionally biased region" description="Basic and acidic residues" evidence="8">
    <location>
        <begin position="668"/>
        <end position="678"/>
    </location>
</feature>
<proteinExistence type="inferred from homology"/>
<dbReference type="PANTHER" id="PTHR16024:SF6">
    <property type="entry name" value="XK-RELATED PROTEIN"/>
    <property type="match status" value="1"/>
</dbReference>
<evidence type="ECO:0000256" key="6">
    <source>
        <dbReference type="ARBA" id="ARBA00023136"/>
    </source>
</evidence>
<feature type="transmembrane region" description="Helical" evidence="7">
    <location>
        <begin position="395"/>
        <end position="413"/>
    </location>
</feature>
<gene>
    <name evidence="9" type="primary">XKR4</name>
    <name evidence="9" type="ORF">TR99907</name>
</gene>
<feature type="transmembrane region" description="Helical" evidence="7">
    <location>
        <begin position="29"/>
        <end position="51"/>
    </location>
</feature>
<evidence type="ECO:0000256" key="4">
    <source>
        <dbReference type="ARBA" id="ARBA00022692"/>
    </source>
</evidence>
<dbReference type="PANTHER" id="PTHR16024">
    <property type="entry name" value="XK-RELATED PROTEIN"/>
    <property type="match status" value="1"/>
</dbReference>